<name>A0A4D9DH00_9STRA</name>
<comment type="subcellular location">
    <subcellularLocation>
        <location evidence="1">Nucleus</location>
    </subcellularLocation>
</comment>
<evidence type="ECO:0000259" key="5">
    <source>
        <dbReference type="Pfam" id="PF01191"/>
    </source>
</evidence>
<dbReference type="PANTHER" id="PTHR10535">
    <property type="entry name" value="DNA-DIRECTED RNA POLYMERASES I, II, AND III SUBUNIT RPABC1"/>
    <property type="match status" value="1"/>
</dbReference>
<evidence type="ECO:0000313" key="8">
    <source>
        <dbReference type="Proteomes" id="UP000355283"/>
    </source>
</evidence>
<dbReference type="Gene3D" id="3.90.940.20">
    <property type="entry name" value="RPB5-like RNA polymerase subunit"/>
    <property type="match status" value="1"/>
</dbReference>
<evidence type="ECO:0000256" key="2">
    <source>
        <dbReference type="ARBA" id="ARBA00023163"/>
    </source>
</evidence>
<dbReference type="Pfam" id="PF03871">
    <property type="entry name" value="RNA_pol_Rpb5_N"/>
    <property type="match status" value="1"/>
</dbReference>
<dbReference type="GO" id="GO:0006362">
    <property type="term" value="P:transcription elongation by RNA polymerase I"/>
    <property type="evidence" value="ECO:0007669"/>
    <property type="project" value="TreeGrafter"/>
</dbReference>
<evidence type="ECO:0008006" key="9">
    <source>
        <dbReference type="Google" id="ProtNLM"/>
    </source>
</evidence>
<proteinExistence type="inferred from homology"/>
<feature type="domain" description="RNA polymerase subunit H/Rpb5 C-terminal" evidence="5">
    <location>
        <begin position="184"/>
        <end position="256"/>
    </location>
</feature>
<dbReference type="FunFam" id="3.90.940.20:FF:000001">
    <property type="entry name" value="DNA-directed RNA polymerases I, II, and III subunit RPABC1"/>
    <property type="match status" value="1"/>
</dbReference>
<evidence type="ECO:0000256" key="1">
    <source>
        <dbReference type="ARBA" id="ARBA00004123"/>
    </source>
</evidence>
<feature type="domain" description="RNA polymerase Rpb5 N-terminal" evidence="6">
    <location>
        <begin position="48"/>
        <end position="139"/>
    </location>
</feature>
<dbReference type="GO" id="GO:0003677">
    <property type="term" value="F:DNA binding"/>
    <property type="evidence" value="ECO:0007669"/>
    <property type="project" value="InterPro"/>
</dbReference>
<dbReference type="Proteomes" id="UP000355283">
    <property type="component" value="Unassembled WGS sequence"/>
</dbReference>
<accession>A0A4D9DH00</accession>
<dbReference type="InterPro" id="IPR035913">
    <property type="entry name" value="RPB5-like_sf"/>
</dbReference>
<dbReference type="OrthoDB" id="248779at2759"/>
<evidence type="ECO:0000259" key="6">
    <source>
        <dbReference type="Pfam" id="PF03871"/>
    </source>
</evidence>
<dbReference type="EMBL" id="SDOX01000002">
    <property type="protein sequence ID" value="TFJ88089.1"/>
    <property type="molecule type" value="Genomic_DNA"/>
</dbReference>
<dbReference type="PANTHER" id="PTHR10535:SF0">
    <property type="entry name" value="DNA-DIRECTED RNA POLYMERASES I, II, AND III SUBUNIT RPABC1"/>
    <property type="match status" value="1"/>
</dbReference>
<dbReference type="InterPro" id="IPR000783">
    <property type="entry name" value="RNA_pol_subH/Rpb5_C"/>
</dbReference>
<dbReference type="AlphaFoldDB" id="A0A4D9DH00"/>
<dbReference type="InterPro" id="IPR036710">
    <property type="entry name" value="RNA_pol_Rpb5_N_sf"/>
</dbReference>
<comment type="caution">
    <text evidence="7">The sequence shown here is derived from an EMBL/GenBank/DDBJ whole genome shotgun (WGS) entry which is preliminary data.</text>
</comment>
<protein>
    <recommendedName>
        <fullName evidence="9">RNA polymerase subunit H/Rpb5 C-terminal domain-containing protein</fullName>
    </recommendedName>
</protein>
<dbReference type="GO" id="GO:0006366">
    <property type="term" value="P:transcription by RNA polymerase II"/>
    <property type="evidence" value="ECO:0007669"/>
    <property type="project" value="TreeGrafter"/>
</dbReference>
<evidence type="ECO:0000256" key="3">
    <source>
        <dbReference type="ARBA" id="ARBA00023242"/>
    </source>
</evidence>
<dbReference type="HAMAP" id="MF_00025">
    <property type="entry name" value="RNApol_Rpo5_RPB5"/>
    <property type="match status" value="1"/>
</dbReference>
<keyword evidence="3" id="KW-0539">Nucleus</keyword>
<keyword evidence="8" id="KW-1185">Reference proteome</keyword>
<dbReference type="GO" id="GO:0042797">
    <property type="term" value="P:tRNA transcription by RNA polymerase III"/>
    <property type="evidence" value="ECO:0007669"/>
    <property type="project" value="TreeGrafter"/>
</dbReference>
<dbReference type="GO" id="GO:0005736">
    <property type="term" value="C:RNA polymerase I complex"/>
    <property type="evidence" value="ECO:0007669"/>
    <property type="project" value="TreeGrafter"/>
</dbReference>
<dbReference type="Gene3D" id="3.40.1340.10">
    <property type="entry name" value="RNA polymerase, Rpb5, N-terminal domain"/>
    <property type="match status" value="1"/>
</dbReference>
<keyword evidence="2" id="KW-0804">Transcription</keyword>
<dbReference type="SUPFAM" id="SSF55287">
    <property type="entry name" value="RPB5-like RNA polymerase subunit"/>
    <property type="match status" value="1"/>
</dbReference>
<dbReference type="InterPro" id="IPR014381">
    <property type="entry name" value="Arch_Rpo5/euc_Rpb5"/>
</dbReference>
<sequence>MGRREASWLRRLRGPRGASARPAEFPEELRTESCPLSLSNMNADVQNQELMRLFRIRKTVLKMLTKRGYNVLEQTLEATFSSFSDDVARISLENNNCTAREACTINVGKIDDAADVVFVFFSDDEKGLGTKPIQKYVERLLQAGSSCGIIIYRNNITAIAKKLLQPGAIPGVKLEVFKESELLVDITEHTLVPEHVVLTPDQKAEVLGRYKLKESQLPKIQSADPIARYYGLQRGTVVKIIRLSETAGRYITYRVCV</sequence>
<comment type="similarity">
    <text evidence="4">Belongs to the archaeal Rpo5/eukaryotic RPB5 RNA polymerase subunit family.</text>
</comment>
<gene>
    <name evidence="7" type="ORF">NSK_000443</name>
</gene>
<dbReference type="Pfam" id="PF01191">
    <property type="entry name" value="RNA_pol_Rpb5_C"/>
    <property type="match status" value="1"/>
</dbReference>
<dbReference type="GO" id="GO:0005665">
    <property type="term" value="C:RNA polymerase II, core complex"/>
    <property type="evidence" value="ECO:0007669"/>
    <property type="project" value="TreeGrafter"/>
</dbReference>
<evidence type="ECO:0000256" key="4">
    <source>
        <dbReference type="ARBA" id="ARBA00025765"/>
    </source>
</evidence>
<dbReference type="InterPro" id="IPR005571">
    <property type="entry name" value="RNA_pol_Rpb5_N"/>
</dbReference>
<reference evidence="7 8" key="1">
    <citation type="submission" date="2019-01" db="EMBL/GenBank/DDBJ databases">
        <title>Nuclear Genome Assembly of the Microalgal Biofuel strain Nannochloropsis salina CCMP1776.</title>
        <authorList>
            <person name="Hovde B."/>
        </authorList>
    </citation>
    <scope>NUCLEOTIDE SEQUENCE [LARGE SCALE GENOMIC DNA]</scope>
    <source>
        <strain evidence="7 8">CCMP1776</strain>
    </source>
</reference>
<organism evidence="7 8">
    <name type="scientific">Nannochloropsis salina CCMP1776</name>
    <dbReference type="NCBI Taxonomy" id="1027361"/>
    <lineage>
        <taxon>Eukaryota</taxon>
        <taxon>Sar</taxon>
        <taxon>Stramenopiles</taxon>
        <taxon>Ochrophyta</taxon>
        <taxon>Eustigmatophyceae</taxon>
        <taxon>Eustigmatales</taxon>
        <taxon>Monodopsidaceae</taxon>
        <taxon>Microchloropsis</taxon>
        <taxon>Microchloropsis salina</taxon>
    </lineage>
</organism>
<dbReference type="PIRSF" id="PIRSF000747">
    <property type="entry name" value="RPB5"/>
    <property type="match status" value="1"/>
</dbReference>
<dbReference type="GO" id="GO:0003899">
    <property type="term" value="F:DNA-directed RNA polymerase activity"/>
    <property type="evidence" value="ECO:0007669"/>
    <property type="project" value="InterPro"/>
</dbReference>
<evidence type="ECO:0000313" key="7">
    <source>
        <dbReference type="EMBL" id="TFJ88089.1"/>
    </source>
</evidence>
<dbReference type="SUPFAM" id="SSF53036">
    <property type="entry name" value="Eukaryotic RPB5 N-terminal domain"/>
    <property type="match status" value="1"/>
</dbReference>
<dbReference type="GO" id="GO:0005666">
    <property type="term" value="C:RNA polymerase III complex"/>
    <property type="evidence" value="ECO:0007669"/>
    <property type="project" value="TreeGrafter"/>
</dbReference>